<dbReference type="AlphaFoldDB" id="A0A1F5G621"/>
<keyword evidence="3 4" id="KW-0443">Lipid metabolism</keyword>
<dbReference type="InterPro" id="IPR050301">
    <property type="entry name" value="NTE"/>
</dbReference>
<reference evidence="6 7" key="1">
    <citation type="journal article" date="2016" name="Nat. Commun.">
        <title>Thousands of microbial genomes shed light on interconnected biogeochemical processes in an aquifer system.</title>
        <authorList>
            <person name="Anantharaman K."/>
            <person name="Brown C.T."/>
            <person name="Hug L.A."/>
            <person name="Sharon I."/>
            <person name="Castelle C.J."/>
            <person name="Probst A.J."/>
            <person name="Thomas B.C."/>
            <person name="Singh A."/>
            <person name="Wilkins M.J."/>
            <person name="Karaoz U."/>
            <person name="Brodie E.L."/>
            <person name="Williams K.H."/>
            <person name="Hubbard S.S."/>
            <person name="Banfield J.F."/>
        </authorList>
    </citation>
    <scope>NUCLEOTIDE SEQUENCE [LARGE SCALE GENOMIC DNA]</scope>
</reference>
<dbReference type="PROSITE" id="PS51635">
    <property type="entry name" value="PNPLA"/>
    <property type="match status" value="1"/>
</dbReference>
<evidence type="ECO:0000256" key="2">
    <source>
        <dbReference type="ARBA" id="ARBA00022963"/>
    </source>
</evidence>
<keyword evidence="1 4" id="KW-0378">Hydrolase</keyword>
<keyword evidence="2 4" id="KW-0442">Lipid degradation</keyword>
<organism evidence="6 7">
    <name type="scientific">Candidatus Curtissbacteria bacterium RIFCSPHIGHO2_01_FULL_40_12</name>
    <dbReference type="NCBI Taxonomy" id="1797710"/>
    <lineage>
        <taxon>Bacteria</taxon>
        <taxon>Candidatus Curtissiibacteriota</taxon>
    </lineage>
</organism>
<comment type="caution">
    <text evidence="6">The sequence shown here is derived from an EMBL/GenBank/DDBJ whole genome shotgun (WGS) entry which is preliminary data.</text>
</comment>
<feature type="short sequence motif" description="GXSXG" evidence="4">
    <location>
        <begin position="77"/>
        <end position="81"/>
    </location>
</feature>
<comment type="caution">
    <text evidence="4">Lacks conserved residue(s) required for the propagation of feature annotation.</text>
</comment>
<feature type="domain" description="PNPLA" evidence="5">
    <location>
        <begin position="44"/>
        <end position="209"/>
    </location>
</feature>
<dbReference type="GO" id="GO:0016042">
    <property type="term" value="P:lipid catabolic process"/>
    <property type="evidence" value="ECO:0007669"/>
    <property type="project" value="UniProtKB-UniRule"/>
</dbReference>
<dbReference type="PANTHER" id="PTHR14226:SF25">
    <property type="entry name" value="PHOSPHOESTERASE"/>
    <property type="match status" value="1"/>
</dbReference>
<evidence type="ECO:0000259" key="5">
    <source>
        <dbReference type="PROSITE" id="PS51635"/>
    </source>
</evidence>
<name>A0A1F5G621_9BACT</name>
<dbReference type="Proteomes" id="UP000178577">
    <property type="component" value="Unassembled WGS sequence"/>
</dbReference>
<dbReference type="Gene3D" id="3.40.1090.10">
    <property type="entry name" value="Cytosolic phospholipase A2 catalytic domain"/>
    <property type="match status" value="2"/>
</dbReference>
<dbReference type="InterPro" id="IPR016035">
    <property type="entry name" value="Acyl_Trfase/lysoPLipase"/>
</dbReference>
<evidence type="ECO:0000313" key="7">
    <source>
        <dbReference type="Proteomes" id="UP000178577"/>
    </source>
</evidence>
<evidence type="ECO:0000256" key="3">
    <source>
        <dbReference type="ARBA" id="ARBA00023098"/>
    </source>
</evidence>
<feature type="short sequence motif" description="GXGXXG" evidence="4">
    <location>
        <begin position="48"/>
        <end position="53"/>
    </location>
</feature>
<dbReference type="Pfam" id="PF01734">
    <property type="entry name" value="Patatin"/>
    <property type="match status" value="1"/>
</dbReference>
<feature type="active site" description="Proton acceptor" evidence="4">
    <location>
        <position position="196"/>
    </location>
</feature>
<protein>
    <recommendedName>
        <fullName evidence="5">PNPLA domain-containing protein</fullName>
    </recommendedName>
</protein>
<gene>
    <name evidence="6" type="ORF">A2693_04135</name>
</gene>
<dbReference type="PANTHER" id="PTHR14226">
    <property type="entry name" value="NEUROPATHY TARGET ESTERASE/SWISS CHEESE D.MELANOGASTER"/>
    <property type="match status" value="1"/>
</dbReference>
<evidence type="ECO:0000256" key="4">
    <source>
        <dbReference type="PROSITE-ProRule" id="PRU01161"/>
    </source>
</evidence>
<sequence>MERLRSKVLEGESARNSTLVRNLLEKKRLLDQGDNTHERIKTALVMGGGGVRGAFGAGVLVGLEQLGFHDTFDVVVGVSSGAADLAYFLAKQTELGASLWHEDLVDRRFIDVRRLRRVLDLDYAEHIMRKTKPLDQETIRSSRSSFFIVVTDAQTGKSEFIDVKEECDIVKVVIASSAFPIVYNRTISINGKKYSDGSIGNGIPIDLAIQEGCTDILVVLNNTVGERANGASLLERLLTSVYMRKFSSEFRTAMLARHKQYSRAAELIGLHGDSINIGIIAPSEMPISRISQDREKIFDLAMTGKKQVLDLFSL</sequence>
<dbReference type="GO" id="GO:0016787">
    <property type="term" value="F:hydrolase activity"/>
    <property type="evidence" value="ECO:0007669"/>
    <property type="project" value="UniProtKB-UniRule"/>
</dbReference>
<dbReference type="SUPFAM" id="SSF52151">
    <property type="entry name" value="FabD/lysophospholipase-like"/>
    <property type="match status" value="1"/>
</dbReference>
<proteinExistence type="predicted"/>
<dbReference type="EMBL" id="MFAY01000062">
    <property type="protein sequence ID" value="OGD87264.1"/>
    <property type="molecule type" value="Genomic_DNA"/>
</dbReference>
<feature type="active site" description="Nucleophile" evidence="4">
    <location>
        <position position="79"/>
    </location>
</feature>
<accession>A0A1F5G621</accession>
<evidence type="ECO:0000256" key="1">
    <source>
        <dbReference type="ARBA" id="ARBA00022801"/>
    </source>
</evidence>
<evidence type="ECO:0000313" key="6">
    <source>
        <dbReference type="EMBL" id="OGD87264.1"/>
    </source>
</evidence>
<dbReference type="InterPro" id="IPR002641">
    <property type="entry name" value="PNPLA_dom"/>
</dbReference>